<sequence length="113" mass="12915">MIGLNSHGLQCDQQQRKQQASRKEKKGGKPSEAALSFFDLSLLFKCLGRPPYLTPSRRSCHCLVHVCDDPGTRNHIRQKTKWGHPTLDISKMRAVYDGRTEWPPEIDSQKVKN</sequence>
<feature type="compositionally biased region" description="Basic residues" evidence="1">
    <location>
        <begin position="19"/>
        <end position="28"/>
    </location>
</feature>
<dbReference type="Proteomes" id="UP000008383">
    <property type="component" value="Unassembled WGS sequence"/>
</dbReference>
<name>D4D2J7_TRIVH</name>
<dbReference type="RefSeq" id="XP_003024534.1">
    <property type="nucleotide sequence ID" value="XM_003024488.1"/>
</dbReference>
<dbReference type="OrthoDB" id="10418164at2759"/>
<evidence type="ECO:0000313" key="3">
    <source>
        <dbReference type="Proteomes" id="UP000008383"/>
    </source>
</evidence>
<reference evidence="3" key="1">
    <citation type="journal article" date="2011" name="Genome Biol.">
        <title>Comparative and functional genomics provide insights into the pathogenicity of dermatophytic fungi.</title>
        <authorList>
            <person name="Burmester A."/>
            <person name="Shelest E."/>
            <person name="Gloeckner G."/>
            <person name="Heddergott C."/>
            <person name="Schindler S."/>
            <person name="Staib P."/>
            <person name="Heidel A."/>
            <person name="Felder M."/>
            <person name="Petzold A."/>
            <person name="Szafranski K."/>
            <person name="Feuermann M."/>
            <person name="Pedruzzi I."/>
            <person name="Priebe S."/>
            <person name="Groth M."/>
            <person name="Winkler R."/>
            <person name="Li W."/>
            <person name="Kniemeyer O."/>
            <person name="Schroeckh V."/>
            <person name="Hertweck C."/>
            <person name="Hube B."/>
            <person name="White T.C."/>
            <person name="Platzer M."/>
            <person name="Guthke R."/>
            <person name="Heitman J."/>
            <person name="Woestemeyer J."/>
            <person name="Zipfel P.F."/>
            <person name="Monod M."/>
            <person name="Brakhage A.A."/>
        </authorList>
    </citation>
    <scope>NUCLEOTIDE SEQUENCE [LARGE SCALE GENOMIC DNA]</scope>
    <source>
        <strain evidence="3">HKI 0517</strain>
    </source>
</reference>
<gene>
    <name evidence="2" type="ORF">TRV_01302</name>
</gene>
<organism evidence="2 3">
    <name type="scientific">Trichophyton verrucosum (strain HKI 0517)</name>
    <dbReference type="NCBI Taxonomy" id="663202"/>
    <lineage>
        <taxon>Eukaryota</taxon>
        <taxon>Fungi</taxon>
        <taxon>Dikarya</taxon>
        <taxon>Ascomycota</taxon>
        <taxon>Pezizomycotina</taxon>
        <taxon>Eurotiomycetes</taxon>
        <taxon>Eurotiomycetidae</taxon>
        <taxon>Onygenales</taxon>
        <taxon>Arthrodermataceae</taxon>
        <taxon>Trichophyton</taxon>
    </lineage>
</organism>
<dbReference type="EMBL" id="ACYE01000072">
    <property type="protein sequence ID" value="EFE43923.1"/>
    <property type="molecule type" value="Genomic_DNA"/>
</dbReference>
<protein>
    <submittedName>
        <fullName evidence="2">Uncharacterized protein</fullName>
    </submittedName>
</protein>
<dbReference type="KEGG" id="tve:TRV_01302"/>
<proteinExistence type="predicted"/>
<keyword evidence="3" id="KW-1185">Reference proteome</keyword>
<feature type="region of interest" description="Disordered" evidence="1">
    <location>
        <begin position="1"/>
        <end position="31"/>
    </location>
</feature>
<comment type="caution">
    <text evidence="2">The sequence shown here is derived from an EMBL/GenBank/DDBJ whole genome shotgun (WGS) entry which is preliminary data.</text>
</comment>
<dbReference type="HOGENOM" id="CLU_2135341_0_0_1"/>
<feature type="compositionally biased region" description="Polar residues" evidence="1">
    <location>
        <begin position="7"/>
        <end position="18"/>
    </location>
</feature>
<dbReference type="AlphaFoldDB" id="D4D2J7"/>
<evidence type="ECO:0000313" key="2">
    <source>
        <dbReference type="EMBL" id="EFE43923.1"/>
    </source>
</evidence>
<dbReference type="GeneID" id="9579756"/>
<evidence type="ECO:0000256" key="1">
    <source>
        <dbReference type="SAM" id="MobiDB-lite"/>
    </source>
</evidence>
<accession>D4D2J7</accession>